<dbReference type="AlphaFoldDB" id="A0A089WP80"/>
<evidence type="ECO:0000313" key="1">
    <source>
        <dbReference type="EMBL" id="AIR88282.1"/>
    </source>
</evidence>
<proteinExistence type="predicted"/>
<dbReference type="GeneID" id="33052116"/>
<protein>
    <submittedName>
        <fullName evidence="1">Alginate O-acetyltransferase</fullName>
    </submittedName>
</protein>
<organism evidence="1 2">
    <name type="scientific">Pseudomonas cremoricolorata</name>
    <dbReference type="NCBI Taxonomy" id="157783"/>
    <lineage>
        <taxon>Bacteria</taxon>
        <taxon>Pseudomonadati</taxon>
        <taxon>Pseudomonadota</taxon>
        <taxon>Gammaproteobacteria</taxon>
        <taxon>Pseudomonadales</taxon>
        <taxon>Pseudomonadaceae</taxon>
        <taxon>Pseudomonas</taxon>
    </lineage>
</organism>
<gene>
    <name evidence="1" type="ORF">LK03_03075</name>
</gene>
<keyword evidence="1" id="KW-0808">Transferase</keyword>
<sequence length="32" mass="3882">MGRRRTEIAIPQLPRISNFSFLEYEVDFLNRL</sequence>
<dbReference type="EMBL" id="CP009455">
    <property type="protein sequence ID" value="AIR88282.1"/>
    <property type="molecule type" value="Genomic_DNA"/>
</dbReference>
<name>A0A089WP80_9PSED</name>
<dbReference type="KEGG" id="psw:LK03_03075"/>
<dbReference type="Proteomes" id="UP000029493">
    <property type="component" value="Chromosome"/>
</dbReference>
<reference evidence="1 2" key="1">
    <citation type="submission" date="2014-09" db="EMBL/GenBank/DDBJ databases">
        <authorList>
            <person name="Chan K.-G."/>
        </authorList>
    </citation>
    <scope>NUCLEOTIDE SEQUENCE [LARGE SCALE GENOMIC DNA]</scope>
    <source>
        <strain evidence="1 2">ND07</strain>
    </source>
</reference>
<keyword evidence="2" id="KW-1185">Reference proteome</keyword>
<accession>A0A089WP80</accession>
<evidence type="ECO:0000313" key="2">
    <source>
        <dbReference type="Proteomes" id="UP000029493"/>
    </source>
</evidence>
<dbReference type="GO" id="GO:0016740">
    <property type="term" value="F:transferase activity"/>
    <property type="evidence" value="ECO:0007669"/>
    <property type="project" value="UniProtKB-KW"/>
</dbReference>